<feature type="region of interest" description="Disordered" evidence="1">
    <location>
        <begin position="301"/>
        <end position="345"/>
    </location>
</feature>
<feature type="compositionally biased region" description="Polar residues" evidence="1">
    <location>
        <begin position="94"/>
        <end position="111"/>
    </location>
</feature>
<reference evidence="2 3" key="1">
    <citation type="journal article" date="2020" name="Nature">
        <title>Six reference-quality genomes reveal evolution of bat adaptations.</title>
        <authorList>
            <person name="Jebb D."/>
            <person name="Huang Z."/>
            <person name="Pippel M."/>
            <person name="Hughes G.M."/>
            <person name="Lavrichenko K."/>
            <person name="Devanna P."/>
            <person name="Winkler S."/>
            <person name="Jermiin L.S."/>
            <person name="Skirmuntt E.C."/>
            <person name="Katzourakis A."/>
            <person name="Burkitt-Gray L."/>
            <person name="Ray D.A."/>
            <person name="Sullivan K.A.M."/>
            <person name="Roscito J.G."/>
            <person name="Kirilenko B.M."/>
            <person name="Davalos L.M."/>
            <person name="Corthals A.P."/>
            <person name="Power M.L."/>
            <person name="Jones G."/>
            <person name="Ransome R.D."/>
            <person name="Dechmann D.K.N."/>
            <person name="Locatelli A.G."/>
            <person name="Puechmaille S.J."/>
            <person name="Fedrigo O."/>
            <person name="Jarvis E.D."/>
            <person name="Hiller M."/>
            <person name="Vernes S.C."/>
            <person name="Myers E.W."/>
            <person name="Teeling E.C."/>
        </authorList>
    </citation>
    <scope>NUCLEOTIDE SEQUENCE [LARGE SCALE GENOMIC DNA]</scope>
    <source>
        <strain evidence="2">MRouAeg1</strain>
        <tissue evidence="2">Muscle</tissue>
    </source>
</reference>
<feature type="compositionally biased region" description="Polar residues" evidence="1">
    <location>
        <begin position="330"/>
        <end position="345"/>
    </location>
</feature>
<comment type="caution">
    <text evidence="2">The sequence shown here is derived from an EMBL/GenBank/DDBJ whole genome shotgun (WGS) entry which is preliminary data.</text>
</comment>
<accession>A0A7J8E8D3</accession>
<evidence type="ECO:0000313" key="2">
    <source>
        <dbReference type="EMBL" id="KAF6431777.1"/>
    </source>
</evidence>
<organism evidence="2 3">
    <name type="scientific">Rousettus aegyptiacus</name>
    <name type="common">Egyptian fruit bat</name>
    <name type="synonym">Pteropus aegyptiacus</name>
    <dbReference type="NCBI Taxonomy" id="9407"/>
    <lineage>
        <taxon>Eukaryota</taxon>
        <taxon>Metazoa</taxon>
        <taxon>Chordata</taxon>
        <taxon>Craniata</taxon>
        <taxon>Vertebrata</taxon>
        <taxon>Euteleostomi</taxon>
        <taxon>Mammalia</taxon>
        <taxon>Eutheria</taxon>
        <taxon>Laurasiatheria</taxon>
        <taxon>Chiroptera</taxon>
        <taxon>Yinpterochiroptera</taxon>
        <taxon>Pteropodoidea</taxon>
        <taxon>Pteropodidae</taxon>
        <taxon>Rousettinae</taxon>
        <taxon>Rousettus</taxon>
    </lineage>
</organism>
<keyword evidence="3" id="KW-1185">Reference proteome</keyword>
<dbReference type="AlphaFoldDB" id="A0A7J8E8D3"/>
<sequence length="345" mass="36164">MYALSEVTWAHVDVWATSPPSQTAVARDSCASRGQELRLDPQARWPRPPRAPAPEGSDSMCGCGRGPALHRGGGSRCHPHHGAAATPRMGGQGSPNLLSSPAESGTNQTPGWSRPGLGPPPASLPSLPRAGGRRWRRGSQRQALCPDHHAASPAGPSVRSEGSGGCILRGSSCKCLWDVTRDSGGWRQAPCHCSNCPGAGRVSLLSDITHLLEAFPAGPLQPQARPAPPRAVSTRGFSPQLPALLSREARAVRGVWGPGEGETGKGGGREVPRTALRIRGPGRTVELRAALSTVRQMPACRVHTRGRRKGSAPSCPEGTCRLGQRGRPQATPQQLARSSPRASGL</sequence>
<gene>
    <name evidence="2" type="ORF">HJG63_008253</name>
</gene>
<dbReference type="EMBL" id="JACASE010000010">
    <property type="protein sequence ID" value="KAF6431777.1"/>
    <property type="molecule type" value="Genomic_DNA"/>
</dbReference>
<protein>
    <submittedName>
        <fullName evidence="2">Uncharacterized protein</fullName>
    </submittedName>
</protein>
<name>A0A7J8E8D3_ROUAE</name>
<evidence type="ECO:0000256" key="1">
    <source>
        <dbReference type="SAM" id="MobiDB-lite"/>
    </source>
</evidence>
<feature type="region of interest" description="Disordered" evidence="1">
    <location>
        <begin position="20"/>
        <end position="163"/>
    </location>
</feature>
<evidence type="ECO:0000313" key="3">
    <source>
        <dbReference type="Proteomes" id="UP000593571"/>
    </source>
</evidence>
<proteinExistence type="predicted"/>
<dbReference type="Proteomes" id="UP000593571">
    <property type="component" value="Unassembled WGS sequence"/>
</dbReference>